<evidence type="ECO:0000313" key="1">
    <source>
        <dbReference type="EnsemblMetazoa" id="RPRC003821-PA"/>
    </source>
</evidence>
<dbReference type="VEuPathDB" id="VectorBase:RPRC003821"/>
<accession>T1HIE8</accession>
<organism evidence="1 2">
    <name type="scientific">Rhodnius prolixus</name>
    <name type="common">Triatomid bug</name>
    <dbReference type="NCBI Taxonomy" id="13249"/>
    <lineage>
        <taxon>Eukaryota</taxon>
        <taxon>Metazoa</taxon>
        <taxon>Ecdysozoa</taxon>
        <taxon>Arthropoda</taxon>
        <taxon>Hexapoda</taxon>
        <taxon>Insecta</taxon>
        <taxon>Pterygota</taxon>
        <taxon>Neoptera</taxon>
        <taxon>Paraneoptera</taxon>
        <taxon>Hemiptera</taxon>
        <taxon>Heteroptera</taxon>
        <taxon>Panheteroptera</taxon>
        <taxon>Cimicomorpha</taxon>
        <taxon>Reduviidae</taxon>
        <taxon>Triatominae</taxon>
        <taxon>Rhodnius</taxon>
    </lineage>
</organism>
<proteinExistence type="predicted"/>
<reference evidence="1" key="1">
    <citation type="submission" date="2015-05" db="UniProtKB">
        <authorList>
            <consortium name="EnsemblMetazoa"/>
        </authorList>
    </citation>
    <scope>IDENTIFICATION</scope>
</reference>
<dbReference type="Proteomes" id="UP000015103">
    <property type="component" value="Unassembled WGS sequence"/>
</dbReference>
<dbReference type="EnsemblMetazoa" id="RPRC003821-RA">
    <property type="protein sequence ID" value="RPRC003821-PA"/>
    <property type="gene ID" value="RPRC003821"/>
</dbReference>
<dbReference type="EMBL" id="ACPB03009373">
    <property type="status" value="NOT_ANNOTATED_CDS"/>
    <property type="molecule type" value="Genomic_DNA"/>
</dbReference>
<sequence>MRFISAIELTFLYNWVKKSLNSNEYKEIYGGLKFGGKGNIQNVTFYISISILFKTMRFISAIELIFLYNWVKKSLNSNEYKEIYGGLKFGGKGNFQNVTFYISITILFKTMRFISAIELTFLYNWVKKSLNSNEYKEIYGGLKFGGKGNFQNVTFYISITILFKTMRFISAIELIFLYNWVKKSLNSNEYKEIYGGLKFGGKGNFQNETFYISITIMIKTMRFISAIELTFLYNWVKKSLNSDEKKERYGGLKFGGK</sequence>
<keyword evidence="2" id="KW-1185">Reference proteome</keyword>
<name>T1HIE8_RHOPR</name>
<dbReference type="AlphaFoldDB" id="T1HIE8"/>
<evidence type="ECO:0000313" key="2">
    <source>
        <dbReference type="Proteomes" id="UP000015103"/>
    </source>
</evidence>
<dbReference type="InParanoid" id="T1HIE8"/>
<protein>
    <submittedName>
        <fullName evidence="1">Uncharacterized protein</fullName>
    </submittedName>
</protein>
<dbReference type="HOGENOM" id="CLU_094724_0_0_1"/>